<gene>
    <name evidence="1" type="ORF">QAD02_023546</name>
</gene>
<comment type="caution">
    <text evidence="1">The sequence shown here is derived from an EMBL/GenBank/DDBJ whole genome shotgun (WGS) entry which is preliminary data.</text>
</comment>
<keyword evidence="2" id="KW-1185">Reference proteome</keyword>
<evidence type="ECO:0000313" key="2">
    <source>
        <dbReference type="Proteomes" id="UP001239111"/>
    </source>
</evidence>
<dbReference type="Proteomes" id="UP001239111">
    <property type="component" value="Chromosome 1"/>
</dbReference>
<organism evidence="1 2">
    <name type="scientific">Eretmocerus hayati</name>
    <dbReference type="NCBI Taxonomy" id="131215"/>
    <lineage>
        <taxon>Eukaryota</taxon>
        <taxon>Metazoa</taxon>
        <taxon>Ecdysozoa</taxon>
        <taxon>Arthropoda</taxon>
        <taxon>Hexapoda</taxon>
        <taxon>Insecta</taxon>
        <taxon>Pterygota</taxon>
        <taxon>Neoptera</taxon>
        <taxon>Endopterygota</taxon>
        <taxon>Hymenoptera</taxon>
        <taxon>Apocrita</taxon>
        <taxon>Proctotrupomorpha</taxon>
        <taxon>Chalcidoidea</taxon>
        <taxon>Aphelinidae</taxon>
        <taxon>Aphelininae</taxon>
        <taxon>Eretmocerus</taxon>
    </lineage>
</organism>
<reference evidence="1" key="1">
    <citation type="submission" date="2023-04" db="EMBL/GenBank/DDBJ databases">
        <title>A chromosome-level genome assembly of the parasitoid wasp Eretmocerus hayati.</title>
        <authorList>
            <person name="Zhong Y."/>
            <person name="Liu S."/>
            <person name="Liu Y."/>
        </authorList>
    </citation>
    <scope>NUCLEOTIDE SEQUENCE</scope>
    <source>
        <strain evidence="1">ZJU_SS_LIU_2023</strain>
    </source>
</reference>
<dbReference type="EMBL" id="CM056741">
    <property type="protein sequence ID" value="KAJ8687752.1"/>
    <property type="molecule type" value="Genomic_DNA"/>
</dbReference>
<proteinExistence type="predicted"/>
<protein>
    <submittedName>
        <fullName evidence="1">Uncharacterized protein</fullName>
    </submittedName>
</protein>
<accession>A0ACC2PWI1</accession>
<name>A0ACC2PWI1_9HYME</name>
<evidence type="ECO:0000313" key="1">
    <source>
        <dbReference type="EMBL" id="KAJ8687752.1"/>
    </source>
</evidence>
<sequence length="351" mass="39211">MQERRVESVLGPIEASKLGRTLTHEHLAIDFAKFYTAPPKLLKGFVDRKIDLHNIGVIRQYPYSSEHNIHLTDPESADAVIEDIKFYKKSGGGTIVENTNHGIKRNISFMQEVSKKTGIHVIAGTGHYVALTQNGESLSATEEDIYNIIIQDMTVGCPECPSVKTGFIGEVASAWPIQEFERKAIRAAALAQQQLNCGVSFHPGRDPAAPFEIIRTFQEAGGNADRTVMSHLDRTLLKDEDLLSFSELGSYCQFDLFGTECSYYQLHDTVDMPSDAQRVDKMSLLKRADCLEKLLMSHDVHTKHRLMKFGGHGFSHIFNNVVPKMKIKGFTNDEIDTITIRNPANWLCGSA</sequence>